<dbReference type="Pfam" id="PF13041">
    <property type="entry name" value="PPR_2"/>
    <property type="match status" value="1"/>
</dbReference>
<dbReference type="PANTHER" id="PTHR47447">
    <property type="entry name" value="OS03G0856100 PROTEIN"/>
    <property type="match status" value="1"/>
</dbReference>
<evidence type="ECO:0000256" key="2">
    <source>
        <dbReference type="PROSITE-ProRule" id="PRU00708"/>
    </source>
</evidence>
<evidence type="ECO:0008006" key="6">
    <source>
        <dbReference type="Google" id="ProtNLM"/>
    </source>
</evidence>
<organism evidence="4 5">
    <name type="scientific">Symbiodinium necroappetens</name>
    <dbReference type="NCBI Taxonomy" id="1628268"/>
    <lineage>
        <taxon>Eukaryota</taxon>
        <taxon>Sar</taxon>
        <taxon>Alveolata</taxon>
        <taxon>Dinophyceae</taxon>
        <taxon>Suessiales</taxon>
        <taxon>Symbiodiniaceae</taxon>
        <taxon>Symbiodinium</taxon>
    </lineage>
</organism>
<accession>A0A812LFN3</accession>
<feature type="region of interest" description="Disordered" evidence="3">
    <location>
        <begin position="1"/>
        <end position="56"/>
    </location>
</feature>
<dbReference type="InterPro" id="IPR036869">
    <property type="entry name" value="J_dom_sf"/>
</dbReference>
<dbReference type="SUPFAM" id="SSF46565">
    <property type="entry name" value="Chaperone J-domain"/>
    <property type="match status" value="1"/>
</dbReference>
<dbReference type="PANTHER" id="PTHR47447:SF17">
    <property type="entry name" value="OS12G0638900 PROTEIN"/>
    <property type="match status" value="1"/>
</dbReference>
<evidence type="ECO:0000313" key="4">
    <source>
        <dbReference type="EMBL" id="CAE7246683.1"/>
    </source>
</evidence>
<keyword evidence="1" id="KW-0677">Repeat</keyword>
<dbReference type="CDD" id="cd06257">
    <property type="entry name" value="DnaJ"/>
    <property type="match status" value="1"/>
</dbReference>
<keyword evidence="5" id="KW-1185">Reference proteome</keyword>
<proteinExistence type="predicted"/>
<feature type="repeat" description="PPR" evidence="2">
    <location>
        <begin position="278"/>
        <end position="312"/>
    </location>
</feature>
<dbReference type="InterPro" id="IPR001623">
    <property type="entry name" value="DnaJ_domain"/>
</dbReference>
<gene>
    <name evidence="4" type="ORF">SNEC2469_LOCUS4839</name>
</gene>
<dbReference type="OrthoDB" id="408925at2759"/>
<dbReference type="EMBL" id="CAJNJA010009427">
    <property type="protein sequence ID" value="CAE7246683.1"/>
    <property type="molecule type" value="Genomic_DNA"/>
</dbReference>
<sequence length="365" mass="40519">MVRNSSAADAAAQKRNSSAPDVIVNLQPIKLEWTPIPQGGHEPESVSQRPRPSTPPRLRFARVVREEAQTPPRTPQAAATQEVPPRVVLQAEVDDKRTGLELQELVAKILQAAKHDVNAANPWWCRVLDVSRSTVSMQVLEKKRRTLALKLHPDKVPTNTADQDLIRKAYHAVDEAYQKGKLYVQTRPTEDGPRRQRWWSEAHEAIVITAVIRIVTINKFAMPSFPKQPHALKEMLAANHPPDLVCFNAVLGGFARTGDVDETQKWLQRLREHMLQPNEVTFTSLISAYAKRGSAAKAGQLLESMLAEQLCPTVESYTAIIDCGAPGDRELFASDVFRSCASSGDVDQSALAPFFDRAFLQGRSA</sequence>
<comment type="caution">
    <text evidence="4">The sequence shown here is derived from an EMBL/GenBank/DDBJ whole genome shotgun (WGS) entry which is preliminary data.</text>
</comment>
<name>A0A812LFN3_9DINO</name>
<dbReference type="AlphaFoldDB" id="A0A812LFN3"/>
<dbReference type="InterPro" id="IPR011990">
    <property type="entry name" value="TPR-like_helical_dom_sf"/>
</dbReference>
<dbReference type="Gene3D" id="1.25.40.10">
    <property type="entry name" value="Tetratricopeptide repeat domain"/>
    <property type="match status" value="1"/>
</dbReference>
<protein>
    <recommendedName>
        <fullName evidence="6">Pentatricopeptide repeat-containing protein, chloroplastic</fullName>
    </recommendedName>
</protein>
<dbReference type="InterPro" id="IPR002885">
    <property type="entry name" value="PPR_rpt"/>
</dbReference>
<reference evidence="4" key="1">
    <citation type="submission" date="2021-02" db="EMBL/GenBank/DDBJ databases">
        <authorList>
            <person name="Dougan E. K."/>
            <person name="Rhodes N."/>
            <person name="Thang M."/>
            <person name="Chan C."/>
        </authorList>
    </citation>
    <scope>NUCLEOTIDE SEQUENCE</scope>
</reference>
<dbReference type="PROSITE" id="PS51375">
    <property type="entry name" value="PPR"/>
    <property type="match status" value="2"/>
</dbReference>
<evidence type="ECO:0000256" key="1">
    <source>
        <dbReference type="ARBA" id="ARBA00022737"/>
    </source>
</evidence>
<evidence type="ECO:0000256" key="3">
    <source>
        <dbReference type="SAM" id="MobiDB-lite"/>
    </source>
</evidence>
<feature type="repeat" description="PPR" evidence="2">
    <location>
        <begin position="243"/>
        <end position="277"/>
    </location>
</feature>
<evidence type="ECO:0000313" key="5">
    <source>
        <dbReference type="Proteomes" id="UP000601435"/>
    </source>
</evidence>
<dbReference type="Proteomes" id="UP000601435">
    <property type="component" value="Unassembled WGS sequence"/>
</dbReference>
<dbReference type="Gene3D" id="1.10.287.110">
    <property type="entry name" value="DnaJ domain"/>
    <property type="match status" value="1"/>
</dbReference>
<dbReference type="NCBIfam" id="TIGR00756">
    <property type="entry name" value="PPR"/>
    <property type="match status" value="1"/>
</dbReference>